<dbReference type="KEGG" id="rbi:RB2501_13984"/>
<dbReference type="AlphaFoldDB" id="A4CKP4"/>
<dbReference type="RefSeq" id="WP_015754760.1">
    <property type="nucleotide sequence ID" value="NC_013222.1"/>
</dbReference>
<protein>
    <submittedName>
        <fullName evidence="1">Uncharacterized protein</fullName>
    </submittedName>
</protein>
<name>A4CKP4_ROBBH</name>
<evidence type="ECO:0000313" key="1">
    <source>
        <dbReference type="EMBL" id="EAR15443.1"/>
    </source>
</evidence>
<organism evidence="1 2">
    <name type="scientific">Robiginitalea biformata (strain ATCC BAA-864 / DSM 15991 / KCTC 12146 / HTCC2501)</name>
    <dbReference type="NCBI Taxonomy" id="313596"/>
    <lineage>
        <taxon>Bacteria</taxon>
        <taxon>Pseudomonadati</taxon>
        <taxon>Bacteroidota</taxon>
        <taxon>Flavobacteriia</taxon>
        <taxon>Flavobacteriales</taxon>
        <taxon>Flavobacteriaceae</taxon>
        <taxon>Robiginitalea</taxon>
    </lineage>
</organism>
<evidence type="ECO:0000313" key="2">
    <source>
        <dbReference type="Proteomes" id="UP000009049"/>
    </source>
</evidence>
<accession>A4CKP4</accession>
<dbReference type="STRING" id="313596.RB2501_13984"/>
<gene>
    <name evidence="1" type="ordered locus">RB2501_13984</name>
</gene>
<dbReference type="Proteomes" id="UP000009049">
    <property type="component" value="Chromosome"/>
</dbReference>
<sequence length="81" mass="9134">MVGLKRLNADRTLFTREGRLIMKNEAAGNIDQRGEEVNDWSQGPIGTNYLTGWAKYRGGAKTDPANYDIPDFIERDAYPDV</sequence>
<dbReference type="EMBL" id="CP001712">
    <property type="protein sequence ID" value="EAR15443.1"/>
    <property type="molecule type" value="Genomic_DNA"/>
</dbReference>
<proteinExistence type="predicted"/>
<keyword evidence="2" id="KW-1185">Reference proteome</keyword>
<dbReference type="HOGENOM" id="CLU_2571670_0_0_10"/>
<reference evidence="1 2" key="1">
    <citation type="journal article" date="2009" name="J. Bacteriol.">
        <title>Complete genome sequence of Robiginitalea biformata HTCC2501.</title>
        <authorList>
            <person name="Oh H.M."/>
            <person name="Giovannoni S.J."/>
            <person name="Lee K."/>
            <person name="Ferriera S."/>
            <person name="Johnson J."/>
            <person name="Cho J.C."/>
        </authorList>
    </citation>
    <scope>NUCLEOTIDE SEQUENCE [LARGE SCALE GENOMIC DNA]</scope>
    <source>
        <strain evidence="2">ATCC BAA-864 / HTCC2501 / KCTC 12146</strain>
    </source>
</reference>